<dbReference type="InterPro" id="IPR025867">
    <property type="entry name" value="MnmE_helical"/>
</dbReference>
<evidence type="ECO:0000313" key="9">
    <source>
        <dbReference type="Proteomes" id="UP000187013"/>
    </source>
</evidence>
<dbReference type="InterPro" id="IPR004520">
    <property type="entry name" value="GTPase_MnmE"/>
</dbReference>
<dbReference type="InterPro" id="IPR018948">
    <property type="entry name" value="GTP-bd_TrmE_N"/>
</dbReference>
<dbReference type="HAMAP" id="MF_00379">
    <property type="entry name" value="GTPase_MnmE"/>
    <property type="match status" value="1"/>
</dbReference>
<dbReference type="Pfam" id="PF01926">
    <property type="entry name" value="MMR_HSR1"/>
    <property type="match status" value="1"/>
</dbReference>
<dbReference type="InterPro" id="IPR027266">
    <property type="entry name" value="TrmE/GcvT-like"/>
</dbReference>
<dbReference type="Gene3D" id="1.20.120.430">
    <property type="entry name" value="tRNA modification GTPase MnmE domain 2"/>
    <property type="match status" value="1"/>
</dbReference>
<dbReference type="OrthoDB" id="188276at2759"/>
<organism evidence="8 9">
    <name type="scientific">Zygosaccharomyces rouxii</name>
    <dbReference type="NCBI Taxonomy" id="4956"/>
    <lineage>
        <taxon>Eukaryota</taxon>
        <taxon>Fungi</taxon>
        <taxon>Dikarya</taxon>
        <taxon>Ascomycota</taxon>
        <taxon>Saccharomycotina</taxon>
        <taxon>Saccharomycetes</taxon>
        <taxon>Saccharomycetales</taxon>
        <taxon>Saccharomycetaceae</taxon>
        <taxon>Zygosaccharomyces</taxon>
    </lineage>
</organism>
<dbReference type="PROSITE" id="PS51709">
    <property type="entry name" value="G_TRME"/>
    <property type="match status" value="1"/>
</dbReference>
<evidence type="ECO:0000256" key="2">
    <source>
        <dbReference type="ARBA" id="ARBA00022694"/>
    </source>
</evidence>
<protein>
    <recommendedName>
        <fullName evidence="7">TrmE-type G domain-containing protein</fullName>
    </recommendedName>
</protein>
<dbReference type="PANTHER" id="PTHR42714">
    <property type="entry name" value="TRNA MODIFICATION GTPASE GTPBP3"/>
    <property type="match status" value="1"/>
</dbReference>
<dbReference type="GO" id="GO:0003924">
    <property type="term" value="F:GTPase activity"/>
    <property type="evidence" value="ECO:0007669"/>
    <property type="project" value="InterPro"/>
</dbReference>
<dbReference type="PANTHER" id="PTHR42714:SF2">
    <property type="entry name" value="TRNA MODIFICATION GTPASE GTPBP3, MITOCHONDRIAL"/>
    <property type="match status" value="1"/>
</dbReference>
<comment type="caution">
    <text evidence="8">The sequence shown here is derived from an EMBL/GenBank/DDBJ whole genome shotgun (WGS) entry which is preliminary data.</text>
</comment>
<dbReference type="NCBIfam" id="TIGR00450">
    <property type="entry name" value="mnmE_trmE_thdF"/>
    <property type="match status" value="1"/>
</dbReference>
<dbReference type="Pfam" id="PF10396">
    <property type="entry name" value="TrmE_N"/>
    <property type="match status" value="1"/>
</dbReference>
<dbReference type="GO" id="GO:0005743">
    <property type="term" value="C:mitochondrial inner membrane"/>
    <property type="evidence" value="ECO:0007669"/>
    <property type="project" value="EnsemblFungi"/>
</dbReference>
<dbReference type="Proteomes" id="UP000187013">
    <property type="component" value="Unassembled WGS sequence"/>
</dbReference>
<dbReference type="EMBL" id="BDGX01000016">
    <property type="protein sequence ID" value="GAV49607.1"/>
    <property type="molecule type" value="Genomic_DNA"/>
</dbReference>
<dbReference type="InterPro" id="IPR027417">
    <property type="entry name" value="P-loop_NTPase"/>
</dbReference>
<evidence type="ECO:0000256" key="3">
    <source>
        <dbReference type="ARBA" id="ARBA00022741"/>
    </source>
</evidence>
<evidence type="ECO:0000259" key="7">
    <source>
        <dbReference type="PROSITE" id="PS51709"/>
    </source>
</evidence>
<dbReference type="eggNOG" id="KOG1191">
    <property type="taxonomic scope" value="Eukaryota"/>
</dbReference>
<proteinExistence type="inferred from homology"/>
<name>A0A1Q3A1R0_ZYGRO</name>
<evidence type="ECO:0000313" key="8">
    <source>
        <dbReference type="EMBL" id="GAV49607.1"/>
    </source>
</evidence>
<feature type="coiled-coil region" evidence="6">
    <location>
        <begin position="212"/>
        <end position="246"/>
    </location>
</feature>
<keyword evidence="6" id="KW-0175">Coiled coil</keyword>
<dbReference type="CDD" id="cd04164">
    <property type="entry name" value="trmE"/>
    <property type="match status" value="1"/>
</dbReference>
<dbReference type="GO" id="GO:0030488">
    <property type="term" value="P:tRNA methylation"/>
    <property type="evidence" value="ECO:0007669"/>
    <property type="project" value="TreeGrafter"/>
</dbReference>
<dbReference type="InterPro" id="IPR027368">
    <property type="entry name" value="MnmE_dom2"/>
</dbReference>
<dbReference type="SUPFAM" id="SSF52540">
    <property type="entry name" value="P-loop containing nucleoside triphosphate hydrolases"/>
    <property type="match status" value="1"/>
</dbReference>
<dbReference type="Gene3D" id="3.40.50.300">
    <property type="entry name" value="P-loop containing nucleotide triphosphate hydrolases"/>
    <property type="match status" value="1"/>
</dbReference>
<dbReference type="OMA" id="EFHCHGG"/>
<gene>
    <name evidence="8" type="ORF">ZYGR_0P02520</name>
</gene>
<evidence type="ECO:0000256" key="6">
    <source>
        <dbReference type="SAM" id="Coils"/>
    </source>
</evidence>
<dbReference type="GO" id="GO:0070899">
    <property type="term" value="P:mitochondrial tRNA wobble uridine modification"/>
    <property type="evidence" value="ECO:0007669"/>
    <property type="project" value="EnsemblFungi"/>
</dbReference>
<dbReference type="Gene3D" id="3.30.1360.120">
    <property type="entry name" value="Probable tRNA modification gtpase trme, domain 1"/>
    <property type="match status" value="1"/>
</dbReference>
<evidence type="ECO:0000256" key="4">
    <source>
        <dbReference type="ARBA" id="ARBA00023134"/>
    </source>
</evidence>
<dbReference type="PRINTS" id="PR00449">
    <property type="entry name" value="RASTRNSFRMNG"/>
</dbReference>
<sequence>MLWKLSPFLAKSQLRYQSQLATAYLPTIYALSTAPGTKSAIAVVRISGTHSKYVYHQLNNSEKKLIHRRTLLRNLYGPGKNLLDKALTLFFDSPKSYTGEDLLELHIHGGKAVTGSVLNAIGSLNDRNSGIEIRYALPGEFTQRAFQNGKIDLIEVEGIRELIDAETETQRRCALSSFNGMNKNLFMLWRDKIVNNIAQLTAIIDFGEDTEIEDTNNLLQLVKHNMVQLKQEINQFIQKIEKTSILQSGVKVVLLGPPNAGKSSLINSISNDDVSIISHTPGTTRDTVEASIDVNGYKVTISDTAGIRSHSSDEIELLGIERAIKKSEQCDLCLLIVDPLNKPLINEDLTQMIQSMYKEGKEFVIIVNKQDLLTDENQSKSVMDALREKFGDKFPIITVSCKTQEGIEPLVKQLTQIFQRLSETSDESDPIIASRRVKEILHSDVLYGIDSFFVTTDSEIGGDSYDVVMASEHLSHAADGIGKITGDAVGIEEVLGVVFANFCVGK</sequence>
<dbReference type="GO" id="GO:0005525">
    <property type="term" value="F:GTP binding"/>
    <property type="evidence" value="ECO:0007669"/>
    <property type="project" value="UniProtKB-KW"/>
</dbReference>
<evidence type="ECO:0000256" key="1">
    <source>
        <dbReference type="ARBA" id="ARBA00011043"/>
    </source>
</evidence>
<dbReference type="CDD" id="cd14858">
    <property type="entry name" value="TrmE_N"/>
    <property type="match status" value="1"/>
</dbReference>
<dbReference type="NCBIfam" id="NF003661">
    <property type="entry name" value="PRK05291.1-3"/>
    <property type="match status" value="1"/>
</dbReference>
<keyword evidence="4 5" id="KW-0342">GTP-binding</keyword>
<dbReference type="NCBIfam" id="TIGR00231">
    <property type="entry name" value="small_GTP"/>
    <property type="match status" value="1"/>
</dbReference>
<dbReference type="InterPro" id="IPR031168">
    <property type="entry name" value="G_TrmE"/>
</dbReference>
<keyword evidence="2 5" id="KW-0819">tRNA processing</keyword>
<evidence type="ECO:0000256" key="5">
    <source>
        <dbReference type="RuleBase" id="RU003313"/>
    </source>
</evidence>
<dbReference type="Pfam" id="PF12631">
    <property type="entry name" value="MnmE_helical"/>
    <property type="match status" value="1"/>
</dbReference>
<keyword evidence="3 5" id="KW-0547">Nucleotide-binding</keyword>
<comment type="similarity">
    <text evidence="1 5">Belongs to the TRAFAC class TrmE-Era-EngA-EngB-Septin-like GTPase superfamily. TrmE GTPase family.</text>
</comment>
<dbReference type="InterPro" id="IPR005225">
    <property type="entry name" value="Small_GTP-bd"/>
</dbReference>
<feature type="domain" description="TrmE-type G" evidence="7">
    <location>
        <begin position="249"/>
        <end position="419"/>
    </location>
</feature>
<dbReference type="InterPro" id="IPR006073">
    <property type="entry name" value="GTP-bd"/>
</dbReference>
<dbReference type="AlphaFoldDB" id="A0A1Q3A1R0"/>
<accession>A0A1Q3A1R0</accession>
<reference evidence="8 9" key="1">
    <citation type="submission" date="2016-08" db="EMBL/GenBank/DDBJ databases">
        <title>Draft genome sequence of allopolyploid Zygosaccharomyces rouxii.</title>
        <authorList>
            <person name="Watanabe J."/>
            <person name="Uehara K."/>
            <person name="Mogi Y."/>
            <person name="Tsukioka Y."/>
        </authorList>
    </citation>
    <scope>NUCLEOTIDE SEQUENCE [LARGE SCALE GENOMIC DNA]</scope>
    <source>
        <strain evidence="8 9">NBRC 110957</strain>
    </source>
</reference>